<proteinExistence type="predicted"/>
<dbReference type="Gene3D" id="3.40.720.10">
    <property type="entry name" value="Alkaline Phosphatase, subunit A"/>
    <property type="match status" value="1"/>
</dbReference>
<organism evidence="1 2">
    <name type="scientific">Oleidesulfovibrio alaskensis (strain ATCC BAA-1058 / DSM 17464 / G20)</name>
    <name type="common">Desulfovibrio alaskensis</name>
    <dbReference type="NCBI Taxonomy" id="207559"/>
    <lineage>
        <taxon>Bacteria</taxon>
        <taxon>Pseudomonadati</taxon>
        <taxon>Thermodesulfobacteriota</taxon>
        <taxon>Desulfovibrionia</taxon>
        <taxon>Desulfovibrionales</taxon>
        <taxon>Desulfovibrionaceae</taxon>
        <taxon>Oleidesulfovibrio</taxon>
    </lineage>
</organism>
<accession>Q30VD1</accession>
<dbReference type="Pfam" id="PF01663">
    <property type="entry name" value="Phosphodiest"/>
    <property type="match status" value="1"/>
</dbReference>
<dbReference type="InterPro" id="IPR002591">
    <property type="entry name" value="Phosphodiest/P_Trfase"/>
</dbReference>
<dbReference type="SUPFAM" id="SSF53649">
    <property type="entry name" value="Alkaline phosphatase-like"/>
    <property type="match status" value="1"/>
</dbReference>
<dbReference type="EMBL" id="CP000112">
    <property type="protein sequence ID" value="ABB40365.2"/>
    <property type="molecule type" value="Genomic_DNA"/>
</dbReference>
<dbReference type="HOGENOM" id="CLU_024306_1_0_7"/>
<protein>
    <submittedName>
        <fullName evidence="1">Type I phosphodiesterase/nucleotide pyrophosphatase</fullName>
    </submittedName>
</protein>
<dbReference type="KEGG" id="dde:Dde_3572"/>
<gene>
    <name evidence="1" type="ordered locus">Dde_3572</name>
</gene>
<dbReference type="eggNOG" id="COG3379">
    <property type="taxonomic scope" value="Bacteria"/>
</dbReference>
<dbReference type="AlphaFoldDB" id="Q30VD1"/>
<dbReference type="InterPro" id="IPR017850">
    <property type="entry name" value="Alkaline_phosphatase_core_sf"/>
</dbReference>
<evidence type="ECO:0000313" key="2">
    <source>
        <dbReference type="Proteomes" id="UP000002710"/>
    </source>
</evidence>
<dbReference type="Proteomes" id="UP000002710">
    <property type="component" value="Chromosome"/>
</dbReference>
<name>Q30VD1_OLEA2</name>
<dbReference type="STRING" id="207559.Dde_3572"/>
<keyword evidence="2" id="KW-1185">Reference proteome</keyword>
<sequence length="476" mass="52865">MLACRRMFWYTFAMSQKTQTDLHKVSHRRRMVILGLDGLSLSMAVKLCATGRFPHLSRLALAPECGTVRAELPELSPVNWTSFYTGCGPEDHGIFGFTRISPASYQMALADFSQVAVPTIFDRLGDAGYASRLVNLPNTYPVRPVKGAMTVAGFVAPELSRAVHPPFLAHRLREAGYLLEADTTRGAADLPYLLAQLRATLQSRRYALELLWPDLGWDVFTIVLTETDRLFHFFYDAVTEPDHPQHEACMVLLQEWDALIGRVLELYDALPVPGRLMALADHGFTRLITEVDINAWLRQNGYLYTQHHDGATAELDATGILPETRAFALDPGRIYLHTAQRFGRGRLTPAQAGQTMQAVTEGLLRLTYNGQPVIKAVHTADSLYNGPLRDRAPDIVCEPHDGFDLKAKFDRTEVFGFFGRTGTHTADGAFFYDSMHAAPQIMRHTGRLVLEHFGLAPVAQSGRPAATGLIHPPGNK</sequence>
<evidence type="ECO:0000313" key="1">
    <source>
        <dbReference type="EMBL" id="ABB40365.2"/>
    </source>
</evidence>
<reference evidence="1 2" key="1">
    <citation type="journal article" date="2011" name="J. Bacteriol.">
        <title>Complete genome sequence and updated annotation of Desulfovibrio alaskensis G20.</title>
        <authorList>
            <person name="Hauser L.J."/>
            <person name="Land M.L."/>
            <person name="Brown S.D."/>
            <person name="Larimer F."/>
            <person name="Keller K.L."/>
            <person name="Rapp-Giles B.J."/>
            <person name="Price M.N."/>
            <person name="Lin M."/>
            <person name="Bruce D.C."/>
            <person name="Detter J.C."/>
            <person name="Tapia R."/>
            <person name="Han C.S."/>
            <person name="Goodwin L.A."/>
            <person name="Cheng J.F."/>
            <person name="Pitluck S."/>
            <person name="Copeland A."/>
            <person name="Lucas S."/>
            <person name="Nolan M."/>
            <person name="Lapidus A.L."/>
            <person name="Palumbo A.V."/>
            <person name="Wall J.D."/>
        </authorList>
    </citation>
    <scope>NUCLEOTIDE SEQUENCE [LARGE SCALE GENOMIC DNA]</scope>
    <source>
        <strain evidence="2">ATCC BAA 1058 / DSM 17464 / G20</strain>
    </source>
</reference>